<evidence type="ECO:0000256" key="1">
    <source>
        <dbReference type="ARBA" id="ARBA00005725"/>
    </source>
</evidence>
<evidence type="ECO:0000313" key="5">
    <source>
        <dbReference type="EMBL" id="KAF8641710.1"/>
    </source>
</evidence>
<dbReference type="AlphaFoldDB" id="A0A834ZUK6"/>
<accession>A0A834ZUK6</accession>
<sequence length="357" mass="39921">MAPPASGTERSRVLVIGGTGFIGRHIVAASARERHPTFVLVRDDAPNDPAKAAVLQGFRDAGVTLLKGDVYNHESLVAAIKSVDVVISAVGHHMIHDQTRIIDAIKEAGNVKRFLPTEFGNDVDRVHPVEPARSLMFGAKAHIRRAVEGEGIPYTYVAANFSTGRFLPTLAQVEVGVTGLPKDKVLIVGDGNVKGKRNYNMLRVLNIMPLTLRNRYKSYVERENNKLKYNYMAIGSFTTEEDIGTYTIKAIDDPRMLNKILYMRPPSNILSYNELVSLWEKKVGKTFQRVYIPEEDVLKKIEEFPAPLNIGLSISHSVWIKGDHTNFEIEPSFGLEATEIYPDVKYTTVDEYLNRLL</sequence>
<keyword evidence="2" id="KW-0521">NADP</keyword>
<comment type="similarity">
    <text evidence="1">Belongs to the NmrA-type oxidoreductase family. Isoflavone reductase subfamily.</text>
</comment>
<protein>
    <recommendedName>
        <fullName evidence="4">NmrA-like domain-containing protein</fullName>
    </recommendedName>
</protein>
<dbReference type="InterPro" id="IPR008030">
    <property type="entry name" value="NmrA-like"/>
</dbReference>
<dbReference type="Gene3D" id="3.90.25.10">
    <property type="entry name" value="UDP-galactose 4-epimerase, domain 1"/>
    <property type="match status" value="1"/>
</dbReference>
<dbReference type="SUPFAM" id="SSF51735">
    <property type="entry name" value="NAD(P)-binding Rossmann-fold domains"/>
    <property type="match status" value="1"/>
</dbReference>
<gene>
    <name evidence="5" type="ORF">HU200_067733</name>
</gene>
<dbReference type="GO" id="GO:0016491">
    <property type="term" value="F:oxidoreductase activity"/>
    <property type="evidence" value="ECO:0007669"/>
    <property type="project" value="UniProtKB-KW"/>
</dbReference>
<reference evidence="5" key="1">
    <citation type="submission" date="2020-07" db="EMBL/GenBank/DDBJ databases">
        <title>Genome sequence and genetic diversity analysis of an under-domesticated orphan crop, white fonio (Digitaria exilis).</title>
        <authorList>
            <person name="Bennetzen J.L."/>
            <person name="Chen S."/>
            <person name="Ma X."/>
            <person name="Wang X."/>
            <person name="Yssel A.E.J."/>
            <person name="Chaluvadi S.R."/>
            <person name="Johnson M."/>
            <person name="Gangashetty P."/>
            <person name="Hamidou F."/>
            <person name="Sanogo M.D."/>
            <person name="Zwaenepoel A."/>
            <person name="Wallace J."/>
            <person name="Van De Peer Y."/>
            <person name="Van Deynze A."/>
        </authorList>
    </citation>
    <scope>NUCLEOTIDE SEQUENCE</scope>
    <source>
        <tissue evidence="5">Leaves</tissue>
    </source>
</reference>
<dbReference type="Pfam" id="PF05368">
    <property type="entry name" value="NmrA"/>
    <property type="match status" value="1"/>
</dbReference>
<dbReference type="InterPro" id="IPR036291">
    <property type="entry name" value="NAD(P)-bd_dom_sf"/>
</dbReference>
<evidence type="ECO:0000256" key="2">
    <source>
        <dbReference type="ARBA" id="ARBA00022857"/>
    </source>
</evidence>
<dbReference type="InterPro" id="IPR050608">
    <property type="entry name" value="NmrA-type/Isoflavone_red_sf"/>
</dbReference>
<evidence type="ECO:0000256" key="3">
    <source>
        <dbReference type="ARBA" id="ARBA00023002"/>
    </source>
</evidence>
<dbReference type="InterPro" id="IPR045312">
    <property type="entry name" value="PCBER-like"/>
</dbReference>
<dbReference type="Gene3D" id="3.40.50.720">
    <property type="entry name" value="NAD(P)-binding Rossmann-like Domain"/>
    <property type="match status" value="1"/>
</dbReference>
<keyword evidence="3" id="KW-0560">Oxidoreductase</keyword>
<keyword evidence="6" id="KW-1185">Reference proteome</keyword>
<organism evidence="5 6">
    <name type="scientific">Digitaria exilis</name>
    <dbReference type="NCBI Taxonomy" id="1010633"/>
    <lineage>
        <taxon>Eukaryota</taxon>
        <taxon>Viridiplantae</taxon>
        <taxon>Streptophyta</taxon>
        <taxon>Embryophyta</taxon>
        <taxon>Tracheophyta</taxon>
        <taxon>Spermatophyta</taxon>
        <taxon>Magnoliopsida</taxon>
        <taxon>Liliopsida</taxon>
        <taxon>Poales</taxon>
        <taxon>Poaceae</taxon>
        <taxon>PACMAD clade</taxon>
        <taxon>Panicoideae</taxon>
        <taxon>Panicodae</taxon>
        <taxon>Paniceae</taxon>
        <taxon>Anthephorinae</taxon>
        <taxon>Digitaria</taxon>
    </lineage>
</organism>
<dbReference type="EMBL" id="JACEFO010003312">
    <property type="protein sequence ID" value="KAF8641710.1"/>
    <property type="molecule type" value="Genomic_DNA"/>
</dbReference>
<dbReference type="PANTHER" id="PTHR43349">
    <property type="entry name" value="PINORESINOL REDUCTASE-RELATED"/>
    <property type="match status" value="1"/>
</dbReference>
<name>A0A834ZUK6_9POAL</name>
<dbReference type="CDD" id="cd05259">
    <property type="entry name" value="PCBER_SDR_a"/>
    <property type="match status" value="1"/>
</dbReference>
<dbReference type="PANTHER" id="PTHR43349:SF35">
    <property type="entry name" value="PHENYLCOUMARAN BENZYLIC ETHER REDUCTASE 1"/>
    <property type="match status" value="1"/>
</dbReference>
<dbReference type="Proteomes" id="UP000636709">
    <property type="component" value="Unassembled WGS sequence"/>
</dbReference>
<comment type="caution">
    <text evidence="5">The sequence shown here is derived from an EMBL/GenBank/DDBJ whole genome shotgun (WGS) entry which is preliminary data.</text>
</comment>
<dbReference type="OrthoDB" id="419598at2759"/>
<evidence type="ECO:0000259" key="4">
    <source>
        <dbReference type="Pfam" id="PF05368"/>
    </source>
</evidence>
<proteinExistence type="inferred from homology"/>
<evidence type="ECO:0000313" key="6">
    <source>
        <dbReference type="Proteomes" id="UP000636709"/>
    </source>
</evidence>
<feature type="domain" description="NmrA-like" evidence="4">
    <location>
        <begin position="10"/>
        <end position="353"/>
    </location>
</feature>